<keyword evidence="11" id="KW-0809">Transit peptide</keyword>
<evidence type="ECO:0000256" key="7">
    <source>
        <dbReference type="ARBA" id="ARBA00013012"/>
    </source>
</evidence>
<evidence type="ECO:0000256" key="17">
    <source>
        <dbReference type="SAM" id="MobiDB-lite"/>
    </source>
</evidence>
<evidence type="ECO:0000256" key="3">
    <source>
        <dbReference type="ARBA" id="ARBA00001946"/>
    </source>
</evidence>
<keyword evidence="8" id="KW-0158">Chromosome</keyword>
<dbReference type="GO" id="GO:0006102">
    <property type="term" value="P:isocitrate metabolic process"/>
    <property type="evidence" value="ECO:0007669"/>
    <property type="project" value="TreeGrafter"/>
</dbReference>
<evidence type="ECO:0000259" key="20">
    <source>
        <dbReference type="PROSITE" id="PS50867"/>
    </source>
</evidence>
<evidence type="ECO:0000256" key="16">
    <source>
        <dbReference type="ARBA" id="ARBA00072026"/>
    </source>
</evidence>
<feature type="compositionally biased region" description="Acidic residues" evidence="17">
    <location>
        <begin position="365"/>
        <end position="379"/>
    </location>
</feature>
<dbReference type="InterPro" id="IPR016197">
    <property type="entry name" value="Chromo-like_dom_sf"/>
</dbReference>
<organism evidence="21 22">
    <name type="scientific">Rhizophlyctis rosea</name>
    <dbReference type="NCBI Taxonomy" id="64517"/>
    <lineage>
        <taxon>Eukaryota</taxon>
        <taxon>Fungi</taxon>
        <taxon>Fungi incertae sedis</taxon>
        <taxon>Chytridiomycota</taxon>
        <taxon>Chytridiomycota incertae sedis</taxon>
        <taxon>Chytridiomycetes</taxon>
        <taxon>Rhizophlyctidales</taxon>
        <taxon>Rhizophlyctidaceae</taxon>
        <taxon>Rhizophlyctis</taxon>
    </lineage>
</organism>
<dbReference type="PROSITE" id="PS50867">
    <property type="entry name" value="PRE_SET"/>
    <property type="match status" value="1"/>
</dbReference>
<comment type="cofactor">
    <cofactor evidence="3">
        <name>Mg(2+)</name>
        <dbReference type="ChEBI" id="CHEBI:18420"/>
    </cofactor>
</comment>
<dbReference type="GO" id="GO:0006099">
    <property type="term" value="P:tricarboxylic acid cycle"/>
    <property type="evidence" value="ECO:0007669"/>
    <property type="project" value="InterPro"/>
</dbReference>
<dbReference type="PROSITE" id="PS50280">
    <property type="entry name" value="SET"/>
    <property type="match status" value="1"/>
</dbReference>
<evidence type="ECO:0000256" key="14">
    <source>
        <dbReference type="ARBA" id="ARBA00030631"/>
    </source>
</evidence>
<dbReference type="GO" id="GO:0008270">
    <property type="term" value="F:zinc ion binding"/>
    <property type="evidence" value="ECO:0007669"/>
    <property type="project" value="InterPro"/>
</dbReference>
<dbReference type="PANTHER" id="PTHR11835:SF34">
    <property type="entry name" value="ISOCITRATE DEHYDROGENASE [NAD] SUBUNIT ALPHA, MITOCHONDRIAL"/>
    <property type="match status" value="1"/>
</dbReference>
<dbReference type="SMART" id="SM00317">
    <property type="entry name" value="SET"/>
    <property type="match status" value="1"/>
</dbReference>
<comment type="catalytic activity">
    <reaction evidence="1">
        <text>D-threo-isocitrate + NAD(+) = 2-oxoglutarate + CO2 + NADH</text>
        <dbReference type="Rhea" id="RHEA:23632"/>
        <dbReference type="ChEBI" id="CHEBI:15562"/>
        <dbReference type="ChEBI" id="CHEBI:16526"/>
        <dbReference type="ChEBI" id="CHEBI:16810"/>
        <dbReference type="ChEBI" id="CHEBI:57540"/>
        <dbReference type="ChEBI" id="CHEBI:57945"/>
        <dbReference type="EC" id="1.1.1.41"/>
    </reaction>
</comment>
<evidence type="ECO:0000256" key="12">
    <source>
        <dbReference type="ARBA" id="ARBA00023002"/>
    </source>
</evidence>
<dbReference type="GO" id="GO:0005739">
    <property type="term" value="C:mitochondrion"/>
    <property type="evidence" value="ECO:0007669"/>
    <property type="project" value="TreeGrafter"/>
</dbReference>
<feature type="domain" description="Pre-SET" evidence="20">
    <location>
        <begin position="162"/>
        <end position="227"/>
    </location>
</feature>
<dbReference type="GO" id="GO:0000287">
    <property type="term" value="F:magnesium ion binding"/>
    <property type="evidence" value="ECO:0007669"/>
    <property type="project" value="InterPro"/>
</dbReference>
<dbReference type="PROSITE" id="PS00470">
    <property type="entry name" value="IDH_IMDH"/>
    <property type="match status" value="1"/>
</dbReference>
<keyword evidence="22" id="KW-1185">Reference proteome</keyword>
<dbReference type="InterPro" id="IPR024084">
    <property type="entry name" value="IsoPropMal-DH-like_dom"/>
</dbReference>
<comment type="cofactor">
    <cofactor evidence="2">
        <name>Mn(2+)</name>
        <dbReference type="ChEBI" id="CHEBI:29035"/>
    </cofactor>
</comment>
<dbReference type="Proteomes" id="UP001212841">
    <property type="component" value="Unassembled WGS sequence"/>
</dbReference>
<dbReference type="FunFam" id="3.40.718.10:FF:000003">
    <property type="entry name" value="Isocitrate dehydrogenase [NAD] subunit, mitochondrial"/>
    <property type="match status" value="1"/>
</dbReference>
<keyword evidence="12" id="KW-0560">Oxidoreductase</keyword>
<name>A0AAD5SKK3_9FUNG</name>
<dbReference type="InterPro" id="IPR019818">
    <property type="entry name" value="IsoCit/isopropylmalate_DH_CS"/>
</dbReference>
<dbReference type="SMART" id="SM00298">
    <property type="entry name" value="CHROMO"/>
    <property type="match status" value="1"/>
</dbReference>
<dbReference type="SUPFAM" id="SSF53659">
    <property type="entry name" value="Isocitrate/Isopropylmalate dehydrogenase-like"/>
    <property type="match status" value="1"/>
</dbReference>
<dbReference type="Gene3D" id="2.40.50.40">
    <property type="match status" value="1"/>
</dbReference>
<dbReference type="Gene3D" id="2.170.270.10">
    <property type="entry name" value="SET domain"/>
    <property type="match status" value="1"/>
</dbReference>
<evidence type="ECO:0000256" key="9">
    <source>
        <dbReference type="ARBA" id="ARBA00022723"/>
    </source>
</evidence>
<evidence type="ECO:0000256" key="13">
    <source>
        <dbReference type="ARBA" id="ARBA00023027"/>
    </source>
</evidence>
<comment type="subcellular location">
    <subcellularLocation>
        <location evidence="4">Chromosome</location>
    </subcellularLocation>
</comment>
<evidence type="ECO:0000256" key="2">
    <source>
        <dbReference type="ARBA" id="ARBA00001936"/>
    </source>
</evidence>
<comment type="subunit">
    <text evidence="6">Octamer of two non-identical subunits IDH1 and IDH2.</text>
</comment>
<feature type="domain" description="SET" evidence="19">
    <location>
        <begin position="230"/>
        <end position="361"/>
    </location>
</feature>
<dbReference type="CDD" id="cd00024">
    <property type="entry name" value="CD_CSD"/>
    <property type="match status" value="1"/>
</dbReference>
<dbReference type="Pfam" id="PF00856">
    <property type="entry name" value="SET"/>
    <property type="match status" value="1"/>
</dbReference>
<dbReference type="InterPro" id="IPR046341">
    <property type="entry name" value="SET_dom_sf"/>
</dbReference>
<dbReference type="GO" id="GO:0004449">
    <property type="term" value="F:isocitrate dehydrogenase (NAD+) activity"/>
    <property type="evidence" value="ECO:0007669"/>
    <property type="project" value="UniProtKB-EC"/>
</dbReference>
<evidence type="ECO:0000256" key="1">
    <source>
        <dbReference type="ARBA" id="ARBA00000837"/>
    </source>
</evidence>
<dbReference type="PROSITE" id="PS50013">
    <property type="entry name" value="CHROMO_2"/>
    <property type="match status" value="1"/>
</dbReference>
<keyword evidence="13" id="KW-0520">NAD</keyword>
<keyword evidence="10" id="KW-0460">Magnesium</keyword>
<dbReference type="InterPro" id="IPR000953">
    <property type="entry name" value="Chromo/chromo_shadow_dom"/>
</dbReference>
<evidence type="ECO:0000256" key="15">
    <source>
        <dbReference type="ARBA" id="ARBA00030683"/>
    </source>
</evidence>
<evidence type="ECO:0000259" key="19">
    <source>
        <dbReference type="PROSITE" id="PS50280"/>
    </source>
</evidence>
<evidence type="ECO:0000256" key="6">
    <source>
        <dbReference type="ARBA" id="ARBA00011567"/>
    </source>
</evidence>
<comment type="caution">
    <text evidence="21">The sequence shown here is derived from an EMBL/GenBank/DDBJ whole genome shotgun (WGS) entry which is preliminary data.</text>
</comment>
<dbReference type="InterPro" id="IPR004434">
    <property type="entry name" value="Isocitrate_DH_NAD"/>
</dbReference>
<evidence type="ECO:0000256" key="5">
    <source>
        <dbReference type="ARBA" id="ARBA00007769"/>
    </source>
</evidence>
<dbReference type="SMART" id="SM00468">
    <property type="entry name" value="PreSET"/>
    <property type="match status" value="1"/>
</dbReference>
<dbReference type="GO" id="GO:0051287">
    <property type="term" value="F:NAD binding"/>
    <property type="evidence" value="ECO:0007669"/>
    <property type="project" value="InterPro"/>
</dbReference>
<gene>
    <name evidence="21" type="primary">IDH2</name>
    <name evidence="21" type="ORF">HK097_000012</name>
</gene>
<reference evidence="21" key="1">
    <citation type="submission" date="2020-05" db="EMBL/GenBank/DDBJ databases">
        <title>Phylogenomic resolution of chytrid fungi.</title>
        <authorList>
            <person name="Stajich J.E."/>
            <person name="Amses K."/>
            <person name="Simmons R."/>
            <person name="Seto K."/>
            <person name="Myers J."/>
            <person name="Bonds A."/>
            <person name="Quandt C.A."/>
            <person name="Barry K."/>
            <person name="Liu P."/>
            <person name="Grigoriev I."/>
            <person name="Longcore J.E."/>
            <person name="James T.Y."/>
        </authorList>
    </citation>
    <scope>NUCLEOTIDE SEQUENCE</scope>
    <source>
        <strain evidence="21">JEL0318</strain>
    </source>
</reference>
<dbReference type="Gene3D" id="3.40.718.10">
    <property type="entry name" value="Isopropylmalate Dehydrogenase"/>
    <property type="match status" value="1"/>
</dbReference>
<evidence type="ECO:0000259" key="18">
    <source>
        <dbReference type="PROSITE" id="PS50013"/>
    </source>
</evidence>
<evidence type="ECO:0000313" key="21">
    <source>
        <dbReference type="EMBL" id="KAJ3057546.1"/>
    </source>
</evidence>
<dbReference type="Pfam" id="PF00180">
    <property type="entry name" value="Iso_dh"/>
    <property type="match status" value="1"/>
</dbReference>
<dbReference type="SUPFAM" id="SSF54160">
    <property type="entry name" value="Chromo domain-like"/>
    <property type="match status" value="1"/>
</dbReference>
<dbReference type="GO" id="GO:0005694">
    <property type="term" value="C:chromosome"/>
    <property type="evidence" value="ECO:0007669"/>
    <property type="project" value="UniProtKB-SubCell"/>
</dbReference>
<dbReference type="InterPro" id="IPR001214">
    <property type="entry name" value="SET_dom"/>
</dbReference>
<evidence type="ECO:0000256" key="10">
    <source>
        <dbReference type="ARBA" id="ARBA00022842"/>
    </source>
</evidence>
<dbReference type="GO" id="GO:0042054">
    <property type="term" value="F:histone methyltransferase activity"/>
    <property type="evidence" value="ECO:0007669"/>
    <property type="project" value="InterPro"/>
</dbReference>
<feature type="domain" description="Chromo" evidence="18">
    <location>
        <begin position="19"/>
        <end position="82"/>
    </location>
</feature>
<accession>A0AAD5SKK3</accession>
<dbReference type="SMART" id="SM01329">
    <property type="entry name" value="Iso_dh"/>
    <property type="match status" value="1"/>
</dbReference>
<protein>
    <recommendedName>
        <fullName evidence="16">Isocitrate dehydrogenase [NAD] subunit 2, mitochondrial</fullName>
        <ecNumber evidence="7">1.1.1.41</ecNumber>
    </recommendedName>
    <alternativeName>
        <fullName evidence="15">Isocitric dehydrogenase</fullName>
    </alternativeName>
    <alternativeName>
        <fullName evidence="14">NAD(+)-specific ICDH</fullName>
    </alternativeName>
</protein>
<dbReference type="Pfam" id="PF00385">
    <property type="entry name" value="Chromo"/>
    <property type="match status" value="1"/>
</dbReference>
<dbReference type="NCBIfam" id="TIGR00175">
    <property type="entry name" value="mito_nad_idh"/>
    <property type="match status" value="1"/>
</dbReference>
<dbReference type="SUPFAM" id="SSF82199">
    <property type="entry name" value="SET domain"/>
    <property type="match status" value="1"/>
</dbReference>
<dbReference type="InterPro" id="IPR023780">
    <property type="entry name" value="Chromo_domain"/>
</dbReference>
<dbReference type="EMBL" id="JADGJD010000001">
    <property type="protein sequence ID" value="KAJ3057546.1"/>
    <property type="molecule type" value="Genomic_DNA"/>
</dbReference>
<proteinExistence type="inferred from homology"/>
<dbReference type="InterPro" id="IPR007728">
    <property type="entry name" value="Pre-SET_dom"/>
</dbReference>
<dbReference type="GO" id="GO:0005634">
    <property type="term" value="C:nucleus"/>
    <property type="evidence" value="ECO:0007669"/>
    <property type="project" value="InterPro"/>
</dbReference>
<dbReference type="Pfam" id="PF05033">
    <property type="entry name" value="Pre-SET"/>
    <property type="match status" value="1"/>
</dbReference>
<evidence type="ECO:0000256" key="8">
    <source>
        <dbReference type="ARBA" id="ARBA00022454"/>
    </source>
</evidence>
<sequence>MLANVEVESQSEGEEENVYTVERIIDEGRRIINGKPCLAYKVLWEGWPESDATWEPKANLKHCKEILKEWEDLKKCRADKQAKQKPAQHIQPKLSTFLANTSSSSSSSTRDANLKKWQRLVDDAECTIRVENKIDNDGPPKNFQWSENINYGDFEPDPDTAIGCECKGGVCKSSCACNRMTNDANQKESITYKAGRLVRKHALGGIFECNINCSCDQSCPNRVVQKGRKIPLDLFKTLGKGWGVRTPNALKAGTFVTKYAGELLTSEEAEKRGQKVEKAGESSYLFDIDFHRGEDEDDDVEVFTLDAKYFGNIGRFFNHSCDPNCKTYPVAIETADPRYFNIVVFTTRDVKAGEELTINYCGGGFEEDSDDEDEQEDVVEVTARKSPGRRNGAGAGSKRKATTVGGGKGTKVPKTGREIRAVATRGYATSEEGAYTQDGKRIVTLIPGDGIGPEISKSVVDIFEAEGVPIVWESVNVTPVLKDGKTTIPEDALDSVNKNKVALKGPLATPIGKGHVSMNLTLRRTFDLFANVRPCKSIIGYKTPFDNVDTVLIRENTEGEYSGIEHSVVPGVVQSIKLITEEASRRVATYAFEYARAIGRGTVLVVHKANIQKLSDGLFLSVAKDVSQDYPDIKIEEALLDRVCLQIVQDPTQFNHVVMVMPNLYGDILSDLGAGLIGGLGLTPSGNIGQKASIFESVHGTAPDIAGKDLANPTALLLSAVMMLRHMKMDHHADSIQNAVLKTIAEGKARTGDLGGKATNTQFTQAVISHLAKH</sequence>
<feature type="region of interest" description="Disordered" evidence="17">
    <location>
        <begin position="365"/>
        <end position="413"/>
    </location>
</feature>
<evidence type="ECO:0000256" key="11">
    <source>
        <dbReference type="ARBA" id="ARBA00022946"/>
    </source>
</evidence>
<dbReference type="EC" id="1.1.1.41" evidence="7"/>
<keyword evidence="9" id="KW-0479">Metal-binding</keyword>
<comment type="similarity">
    <text evidence="5">Belongs to the isocitrate and isopropylmalate dehydrogenases family.</text>
</comment>
<evidence type="ECO:0000313" key="22">
    <source>
        <dbReference type="Proteomes" id="UP001212841"/>
    </source>
</evidence>
<dbReference type="PANTHER" id="PTHR11835">
    <property type="entry name" value="DECARBOXYLATING DEHYDROGENASES-ISOCITRATE, ISOPROPYLMALATE, TARTRATE"/>
    <property type="match status" value="1"/>
</dbReference>
<dbReference type="AlphaFoldDB" id="A0AAD5SKK3"/>
<evidence type="ECO:0000256" key="4">
    <source>
        <dbReference type="ARBA" id="ARBA00004286"/>
    </source>
</evidence>